<feature type="active site" evidence="7">
    <location>
        <position position="254"/>
    </location>
</feature>
<evidence type="ECO:0000256" key="5">
    <source>
        <dbReference type="ARBA" id="ARBA00022670"/>
    </source>
</evidence>
<dbReference type="EMBL" id="JASSPP010000001">
    <property type="protein sequence ID" value="MDK9580120.1"/>
    <property type="molecule type" value="Genomic_DNA"/>
</dbReference>
<evidence type="ECO:0000259" key="8">
    <source>
        <dbReference type="PROSITE" id="PS00631"/>
    </source>
</evidence>
<dbReference type="HAMAP" id="MF_00181">
    <property type="entry name" value="Cytosol_peptidase_M17"/>
    <property type="match status" value="1"/>
</dbReference>
<dbReference type="InterPro" id="IPR011356">
    <property type="entry name" value="Leucine_aapep/pepB"/>
</dbReference>
<dbReference type="SUPFAM" id="SSF53187">
    <property type="entry name" value="Zn-dependent exopeptidases"/>
    <property type="match status" value="1"/>
</dbReference>
<dbReference type="Gene3D" id="3.40.630.10">
    <property type="entry name" value="Zn peptidases"/>
    <property type="match status" value="1"/>
</dbReference>
<comment type="catalytic activity">
    <reaction evidence="1 7">
        <text>Release of an N-terminal amino acid, Xaa-|-Yaa-, in which Xaa is preferably Leu, but may be other amino acids including Pro although not Arg or Lys, and Yaa may be Pro. Amino acid amides and methyl esters are also readily hydrolyzed, but rates on arylamides are exceedingly low.</text>
        <dbReference type="EC" id="3.4.11.1"/>
    </reaction>
</comment>
<accession>A0ABT7HJG5</accession>
<dbReference type="InterPro" id="IPR023042">
    <property type="entry name" value="Peptidase_M17_leu_NH2_pept"/>
</dbReference>
<dbReference type="Pfam" id="PF00883">
    <property type="entry name" value="Peptidase_M17"/>
    <property type="match status" value="1"/>
</dbReference>
<evidence type="ECO:0000256" key="7">
    <source>
        <dbReference type="HAMAP-Rule" id="MF_00181"/>
    </source>
</evidence>
<dbReference type="EC" id="3.4.11.10" evidence="7"/>
<dbReference type="InterPro" id="IPR000819">
    <property type="entry name" value="Peptidase_M17_C"/>
</dbReference>
<comment type="function">
    <text evidence="7">Presumably involved in the processing and regular turnover of intracellular proteins. Catalyzes the removal of unsubstituted N-terminal amino acids from various peptides.</text>
</comment>
<dbReference type="PROSITE" id="PS00631">
    <property type="entry name" value="CYTOSOL_AP"/>
    <property type="match status" value="1"/>
</dbReference>
<feature type="binding site" evidence="7">
    <location>
        <position position="242"/>
    </location>
    <ligand>
        <name>Mn(2+)</name>
        <dbReference type="ChEBI" id="CHEBI:29035"/>
        <label>2</label>
    </ligand>
</feature>
<feature type="binding site" evidence="7">
    <location>
        <position position="247"/>
    </location>
    <ligand>
        <name>Mn(2+)</name>
        <dbReference type="ChEBI" id="CHEBI:29035"/>
        <label>2</label>
    </ligand>
</feature>
<dbReference type="NCBIfam" id="NF002074">
    <property type="entry name" value="PRK00913.1-4"/>
    <property type="match status" value="1"/>
</dbReference>
<dbReference type="RefSeq" id="WP_285152509.1">
    <property type="nucleotide sequence ID" value="NZ_JASSPP010000001.1"/>
</dbReference>
<dbReference type="NCBIfam" id="NF002073">
    <property type="entry name" value="PRK00913.1-2"/>
    <property type="match status" value="1"/>
</dbReference>
<dbReference type="Gene3D" id="3.40.220.10">
    <property type="entry name" value="Leucine Aminopeptidase, subunit E, domain 1"/>
    <property type="match status" value="1"/>
</dbReference>
<keyword evidence="5 7" id="KW-0645">Protease</keyword>
<dbReference type="PANTHER" id="PTHR11963:SF23">
    <property type="entry name" value="CYTOSOL AMINOPEPTIDASE"/>
    <property type="match status" value="1"/>
</dbReference>
<keyword evidence="7" id="KW-0963">Cytoplasm</keyword>
<name>A0ABT7HJG5_9FUSO</name>
<evidence type="ECO:0000256" key="6">
    <source>
        <dbReference type="ARBA" id="ARBA00022801"/>
    </source>
</evidence>
<feature type="domain" description="Cytosol aminopeptidase" evidence="8">
    <location>
        <begin position="322"/>
        <end position="329"/>
    </location>
</feature>
<evidence type="ECO:0000256" key="2">
    <source>
        <dbReference type="ARBA" id="ARBA00000967"/>
    </source>
</evidence>
<feature type="binding site" evidence="7">
    <location>
        <position position="324"/>
    </location>
    <ligand>
        <name>Mn(2+)</name>
        <dbReference type="ChEBI" id="CHEBI:29035"/>
        <label>1</label>
    </ligand>
</feature>
<feature type="active site" evidence="7">
    <location>
        <position position="328"/>
    </location>
</feature>
<dbReference type="PRINTS" id="PR00481">
    <property type="entry name" value="LAMNOPPTDASE"/>
</dbReference>
<dbReference type="EC" id="3.4.11.1" evidence="7"/>
<proteinExistence type="inferred from homology"/>
<feature type="binding site" evidence="7">
    <location>
        <position position="265"/>
    </location>
    <ligand>
        <name>Mn(2+)</name>
        <dbReference type="ChEBI" id="CHEBI:29035"/>
        <label>2</label>
    </ligand>
</feature>
<evidence type="ECO:0000313" key="10">
    <source>
        <dbReference type="Proteomes" id="UP001225134"/>
    </source>
</evidence>
<comment type="subcellular location">
    <subcellularLocation>
        <location evidence="7">Cytoplasm</location>
    </subcellularLocation>
</comment>
<evidence type="ECO:0000256" key="4">
    <source>
        <dbReference type="ARBA" id="ARBA00022438"/>
    </source>
</evidence>
<dbReference type="SUPFAM" id="SSF52949">
    <property type="entry name" value="Macro domain-like"/>
    <property type="match status" value="1"/>
</dbReference>
<keyword evidence="7" id="KW-0479">Metal-binding</keyword>
<gene>
    <name evidence="7" type="primary">pepA</name>
    <name evidence="9" type="ORF">QQA45_01055</name>
</gene>
<keyword evidence="10" id="KW-1185">Reference proteome</keyword>
<sequence length="474" mass="52028">MKFNLNKKSGLTIELFFEGHDCDCKYYNQLKEKKIFEGKFKQVYVDIFENFAFVGLGKKSELTLNKIREAFFDLAKNLQANNISEMQLELEKIEGFCTAKVTSAIVEGFKQAEYSFDRFLKDKKEHKEFVLNCSLNIEAEKLEKVQKGVNETLSLLDSVFLTRDLVNLPSNYIYPESLALRAKEELEKVGAKVTIYGKAEAEKMGLHAFLAVGSGSDREPKFIVMEYSNKPDTEEKLALVGKGITYDSGGYSLKPSDGMKTMFCDMGGAGTVIGTIHAIAKAKLNINVVGVVAACENALSGHSYKPGDIISSLAGKTIEVDNTDAEGRVTLADSVYYASTVMKATKVIDLATLTGACMVALGEVYTGAVTNNQTFFDNLKEASKEAGEKIWQLPYDSEYAKLNKSRVADIKNTGGRLGGAITAGMFVGEFNNNLPWIHLDIAGTAYLSSAYSYLPTGATGIHVKTLYNLAKSMQ</sequence>
<dbReference type="InterPro" id="IPR008283">
    <property type="entry name" value="Peptidase_M17_N"/>
</dbReference>
<dbReference type="NCBIfam" id="NF002083">
    <property type="entry name" value="PRK00913.3-5"/>
    <property type="match status" value="1"/>
</dbReference>
<dbReference type="GO" id="GO:0004177">
    <property type="term" value="F:aminopeptidase activity"/>
    <property type="evidence" value="ECO:0007669"/>
    <property type="project" value="UniProtKB-KW"/>
</dbReference>
<reference evidence="9 10" key="1">
    <citation type="submission" date="2023-06" db="EMBL/GenBank/DDBJ databases">
        <title>Antibody response to the Sneathia vaginalis cytopathogenic toxin A during pregnancy.</title>
        <authorList>
            <person name="Mccoy Z.T."/>
            <person name="Serrano M.G."/>
            <person name="Spaine K."/>
            <person name="Edwards D.J."/>
            <person name="Buck G.A."/>
            <person name="Jefferson K."/>
        </authorList>
    </citation>
    <scope>NUCLEOTIDE SEQUENCE [LARGE SCALE GENOMIC DNA]</scope>
    <source>
        <strain evidence="9 10">CCUG 42621</strain>
    </source>
</reference>
<feature type="binding site" evidence="7">
    <location>
        <position position="326"/>
    </location>
    <ligand>
        <name>Mn(2+)</name>
        <dbReference type="ChEBI" id="CHEBI:29035"/>
        <label>1</label>
    </ligand>
</feature>
<evidence type="ECO:0000313" key="9">
    <source>
        <dbReference type="EMBL" id="MDK9580120.1"/>
    </source>
</evidence>
<keyword evidence="4 7" id="KW-0031">Aminopeptidase</keyword>
<dbReference type="CDD" id="cd00433">
    <property type="entry name" value="Peptidase_M17"/>
    <property type="match status" value="1"/>
</dbReference>
<comment type="cofactor">
    <cofactor evidence="7">
        <name>Mn(2+)</name>
        <dbReference type="ChEBI" id="CHEBI:29035"/>
    </cofactor>
    <text evidence="7">Binds 2 manganese ions per subunit.</text>
</comment>
<dbReference type="InterPro" id="IPR043472">
    <property type="entry name" value="Macro_dom-like"/>
</dbReference>
<protein>
    <recommendedName>
        <fullName evidence="7">Probable cytosol aminopeptidase</fullName>
        <ecNumber evidence="7">3.4.11.1</ecNumber>
    </recommendedName>
    <alternativeName>
        <fullName evidence="7">Leucine aminopeptidase</fullName>
        <shortName evidence="7">LAP</shortName>
        <ecNumber evidence="7">3.4.11.10</ecNumber>
    </alternativeName>
    <alternativeName>
        <fullName evidence="7">Leucyl aminopeptidase</fullName>
    </alternativeName>
</protein>
<evidence type="ECO:0000256" key="1">
    <source>
        <dbReference type="ARBA" id="ARBA00000135"/>
    </source>
</evidence>
<keyword evidence="6 7" id="KW-0378">Hydrolase</keyword>
<evidence type="ECO:0000256" key="3">
    <source>
        <dbReference type="ARBA" id="ARBA00009528"/>
    </source>
</evidence>
<comment type="caution">
    <text evidence="9">The sequence shown here is derived from an EMBL/GenBank/DDBJ whole genome shotgun (WGS) entry which is preliminary data.</text>
</comment>
<organism evidence="9 10">
    <name type="scientific">Sneathia sanguinegens</name>
    <dbReference type="NCBI Taxonomy" id="40543"/>
    <lineage>
        <taxon>Bacteria</taxon>
        <taxon>Fusobacteriati</taxon>
        <taxon>Fusobacteriota</taxon>
        <taxon>Fusobacteriia</taxon>
        <taxon>Fusobacteriales</taxon>
        <taxon>Leptotrichiaceae</taxon>
        <taxon>Sneathia</taxon>
    </lineage>
</organism>
<keyword evidence="7" id="KW-0464">Manganese</keyword>
<dbReference type="Pfam" id="PF02789">
    <property type="entry name" value="Peptidase_M17_N"/>
    <property type="match status" value="1"/>
</dbReference>
<dbReference type="PANTHER" id="PTHR11963">
    <property type="entry name" value="LEUCINE AMINOPEPTIDASE-RELATED"/>
    <property type="match status" value="1"/>
</dbReference>
<comment type="similarity">
    <text evidence="3 7">Belongs to the peptidase M17 family.</text>
</comment>
<feature type="binding site" evidence="7">
    <location>
        <position position="326"/>
    </location>
    <ligand>
        <name>Mn(2+)</name>
        <dbReference type="ChEBI" id="CHEBI:29035"/>
        <label>2</label>
    </ligand>
</feature>
<dbReference type="Proteomes" id="UP001225134">
    <property type="component" value="Unassembled WGS sequence"/>
</dbReference>
<comment type="catalytic activity">
    <reaction evidence="2 7">
        <text>Release of an N-terminal amino acid, preferentially leucine, but not glutamic or aspartic acids.</text>
        <dbReference type="EC" id="3.4.11.10"/>
    </reaction>
</comment>
<feature type="binding site" evidence="7">
    <location>
        <position position="247"/>
    </location>
    <ligand>
        <name>Mn(2+)</name>
        <dbReference type="ChEBI" id="CHEBI:29035"/>
        <label>1</label>
    </ligand>
</feature>